<sequence>MEKWSINTLYYGSLAVGALCLAVEPRRWAMCNGYDNIGFPLTHDKHVQPGNHGVWMPGLGCPVQGCSAKIIRQATSLKMHWAEKHEKIVAKYYCSNCVWRSQSQDLLPDPINNVWVPGQACTVKGCGARGIRLLSDLRRHWREKHEEIVPMFHCSACAYISKRKSNIFNHFRRQHRHRLQDTCSNEECIGETNYQHNQEFIDPYPLTLDIMLGKKTMNTE</sequence>
<feature type="domain" description="C2H2-type" evidence="1">
    <location>
        <begin position="119"/>
        <end position="145"/>
    </location>
</feature>
<dbReference type="Proteomes" id="UP000735302">
    <property type="component" value="Unassembled WGS sequence"/>
</dbReference>
<evidence type="ECO:0000259" key="1">
    <source>
        <dbReference type="SMART" id="SM00355"/>
    </source>
</evidence>
<gene>
    <name evidence="2" type="ORF">PoB_004011200</name>
</gene>
<feature type="domain" description="C2H2-type" evidence="1">
    <location>
        <begin position="152"/>
        <end position="175"/>
    </location>
</feature>
<dbReference type="EMBL" id="BLXT01004491">
    <property type="protein sequence ID" value="GFO13607.1"/>
    <property type="molecule type" value="Genomic_DNA"/>
</dbReference>
<dbReference type="InterPro" id="IPR013087">
    <property type="entry name" value="Znf_C2H2_type"/>
</dbReference>
<accession>A0AAV4B390</accession>
<dbReference type="SMART" id="SM00355">
    <property type="entry name" value="ZnF_C2H2"/>
    <property type="match status" value="3"/>
</dbReference>
<feature type="domain" description="C2H2-type" evidence="1">
    <location>
        <begin position="59"/>
        <end position="85"/>
    </location>
</feature>
<dbReference type="Gene3D" id="3.30.160.60">
    <property type="entry name" value="Classic Zinc Finger"/>
    <property type="match status" value="1"/>
</dbReference>
<reference evidence="2 3" key="1">
    <citation type="journal article" date="2021" name="Elife">
        <title>Chloroplast acquisition without the gene transfer in kleptoplastic sea slugs, Plakobranchus ocellatus.</title>
        <authorList>
            <person name="Maeda T."/>
            <person name="Takahashi S."/>
            <person name="Yoshida T."/>
            <person name="Shimamura S."/>
            <person name="Takaki Y."/>
            <person name="Nagai Y."/>
            <person name="Toyoda A."/>
            <person name="Suzuki Y."/>
            <person name="Arimoto A."/>
            <person name="Ishii H."/>
            <person name="Satoh N."/>
            <person name="Nishiyama T."/>
            <person name="Hasebe M."/>
            <person name="Maruyama T."/>
            <person name="Minagawa J."/>
            <person name="Obokata J."/>
            <person name="Shigenobu S."/>
        </authorList>
    </citation>
    <scope>NUCLEOTIDE SEQUENCE [LARGE SCALE GENOMIC DNA]</scope>
</reference>
<evidence type="ECO:0000313" key="3">
    <source>
        <dbReference type="Proteomes" id="UP000735302"/>
    </source>
</evidence>
<organism evidence="2 3">
    <name type="scientific">Plakobranchus ocellatus</name>
    <dbReference type="NCBI Taxonomy" id="259542"/>
    <lineage>
        <taxon>Eukaryota</taxon>
        <taxon>Metazoa</taxon>
        <taxon>Spiralia</taxon>
        <taxon>Lophotrochozoa</taxon>
        <taxon>Mollusca</taxon>
        <taxon>Gastropoda</taxon>
        <taxon>Heterobranchia</taxon>
        <taxon>Euthyneura</taxon>
        <taxon>Panpulmonata</taxon>
        <taxon>Sacoglossa</taxon>
        <taxon>Placobranchoidea</taxon>
        <taxon>Plakobranchidae</taxon>
        <taxon>Plakobranchus</taxon>
    </lineage>
</organism>
<evidence type="ECO:0000313" key="2">
    <source>
        <dbReference type="EMBL" id="GFO13607.1"/>
    </source>
</evidence>
<keyword evidence="3" id="KW-1185">Reference proteome</keyword>
<comment type="caution">
    <text evidence="2">The sequence shown here is derived from an EMBL/GenBank/DDBJ whole genome shotgun (WGS) entry which is preliminary data.</text>
</comment>
<name>A0AAV4B390_9GAST</name>
<protein>
    <submittedName>
        <fullName evidence="2">Zinc finger protein 407</fullName>
    </submittedName>
</protein>
<proteinExistence type="predicted"/>
<dbReference type="AlphaFoldDB" id="A0AAV4B390"/>